<evidence type="ECO:0000313" key="3">
    <source>
        <dbReference type="Proteomes" id="UP001516662"/>
    </source>
</evidence>
<reference evidence="2 3" key="1">
    <citation type="submission" date="2020-10" db="EMBL/GenBank/DDBJ databases">
        <title>Bacillus sp. HD4P25, an endophyte from a halophyte.</title>
        <authorList>
            <person name="Sun J.-Q."/>
        </authorList>
    </citation>
    <scope>NUCLEOTIDE SEQUENCE [LARGE SCALE GENOMIC DNA]</scope>
    <source>
        <strain evidence="2 3">YIM 93174</strain>
    </source>
</reference>
<organism evidence="2 3">
    <name type="scientific">Litchfieldia luteola</name>
    <dbReference type="NCBI Taxonomy" id="682179"/>
    <lineage>
        <taxon>Bacteria</taxon>
        <taxon>Bacillati</taxon>
        <taxon>Bacillota</taxon>
        <taxon>Bacilli</taxon>
        <taxon>Bacillales</taxon>
        <taxon>Bacillaceae</taxon>
        <taxon>Litchfieldia</taxon>
    </lineage>
</organism>
<dbReference type="Proteomes" id="UP001516662">
    <property type="component" value="Unassembled WGS sequence"/>
</dbReference>
<dbReference type="RefSeq" id="WP_193537640.1">
    <property type="nucleotide sequence ID" value="NZ_JADCLJ010000021.1"/>
</dbReference>
<keyword evidence="1" id="KW-1133">Transmembrane helix</keyword>
<feature type="transmembrane region" description="Helical" evidence="1">
    <location>
        <begin position="55"/>
        <end position="75"/>
    </location>
</feature>
<protein>
    <recommendedName>
        <fullName evidence="4">DUF4367 domain-containing protein</fullName>
    </recommendedName>
</protein>
<keyword evidence="1" id="KW-0812">Transmembrane</keyword>
<proteinExistence type="predicted"/>
<sequence>MNKFKLDEEIKSFANKEKTKDVPSFFSNGIDDALSKLPERAIVTKKERTKKKWGWLYAVAATGVLTTGILGSGFASPAMAELLTKVPGLGYIYQATYEDVSSQKPIPNTISGSQFSFGEKGPFNSENIEVKTFSGYTDQLKNYINFQIPELSRENGEVFVKVDKFGEGQYEITAFGEVDKEPVTLAVIPNPLNLPTFEGSSIGPVVKENVDIHGIKADVLTYQFSETDETNQTSYVVWKRDETLYILASALTSDKLVDFAKKVDNQAIAIQQKQ</sequence>
<keyword evidence="3" id="KW-1185">Reference proteome</keyword>
<name>A0ABR9QM05_9BACI</name>
<dbReference type="EMBL" id="JADCLJ010000021">
    <property type="protein sequence ID" value="MBE4909224.1"/>
    <property type="molecule type" value="Genomic_DNA"/>
</dbReference>
<evidence type="ECO:0008006" key="4">
    <source>
        <dbReference type="Google" id="ProtNLM"/>
    </source>
</evidence>
<keyword evidence="1" id="KW-0472">Membrane</keyword>
<evidence type="ECO:0000256" key="1">
    <source>
        <dbReference type="SAM" id="Phobius"/>
    </source>
</evidence>
<gene>
    <name evidence="2" type="ORF">IMZ08_14250</name>
</gene>
<evidence type="ECO:0000313" key="2">
    <source>
        <dbReference type="EMBL" id="MBE4909224.1"/>
    </source>
</evidence>
<comment type="caution">
    <text evidence="2">The sequence shown here is derived from an EMBL/GenBank/DDBJ whole genome shotgun (WGS) entry which is preliminary data.</text>
</comment>
<accession>A0ABR9QM05</accession>